<dbReference type="EMBL" id="LR797364">
    <property type="protein sequence ID" value="CAB4210484.1"/>
    <property type="molecule type" value="Genomic_DNA"/>
</dbReference>
<evidence type="ECO:0000313" key="2">
    <source>
        <dbReference type="EMBL" id="CAB4168913.1"/>
    </source>
</evidence>
<organism evidence="2">
    <name type="scientific">uncultured Caudovirales phage</name>
    <dbReference type="NCBI Taxonomy" id="2100421"/>
    <lineage>
        <taxon>Viruses</taxon>
        <taxon>Duplodnaviria</taxon>
        <taxon>Heunggongvirae</taxon>
        <taxon>Uroviricota</taxon>
        <taxon>Caudoviricetes</taxon>
        <taxon>Peduoviridae</taxon>
        <taxon>Maltschvirus</taxon>
        <taxon>Maltschvirus maltsch</taxon>
    </lineage>
</organism>
<accession>A0A6J5PBT1</accession>
<dbReference type="EMBL" id="LR796841">
    <property type="protein sequence ID" value="CAB4168913.1"/>
    <property type="molecule type" value="Genomic_DNA"/>
</dbReference>
<proteinExistence type="predicted"/>
<evidence type="ECO:0000313" key="3">
    <source>
        <dbReference type="EMBL" id="CAB4210484.1"/>
    </source>
</evidence>
<feature type="region of interest" description="Disordered" evidence="1">
    <location>
        <begin position="36"/>
        <end position="71"/>
    </location>
</feature>
<feature type="compositionally biased region" description="Acidic residues" evidence="1">
    <location>
        <begin position="52"/>
        <end position="71"/>
    </location>
</feature>
<evidence type="ECO:0000256" key="1">
    <source>
        <dbReference type="SAM" id="MobiDB-lite"/>
    </source>
</evidence>
<gene>
    <name evidence="3" type="ORF">UFOVP1413_22</name>
    <name evidence="2" type="ORF">UFOVP893_17</name>
</gene>
<name>A0A6J5PBT1_9CAUD</name>
<reference evidence="2" key="1">
    <citation type="submission" date="2020-05" db="EMBL/GenBank/DDBJ databases">
        <authorList>
            <person name="Chiriac C."/>
            <person name="Salcher M."/>
            <person name="Ghai R."/>
            <person name="Kavagutti S V."/>
        </authorList>
    </citation>
    <scope>NUCLEOTIDE SEQUENCE</scope>
</reference>
<sequence length="71" mass="7872">MAKFMGTFEMGEEIAAQHRAQAARDDADPAYQAALKAKREREEAARGRTTLTEEEAAAEWAALEEEDENDA</sequence>
<feature type="compositionally biased region" description="Basic and acidic residues" evidence="1">
    <location>
        <begin position="37"/>
        <end position="46"/>
    </location>
</feature>
<protein>
    <submittedName>
        <fullName evidence="2">Uncharacterized protein</fullName>
    </submittedName>
</protein>